<evidence type="ECO:0000313" key="2">
    <source>
        <dbReference type="EMBL" id="CAK9006156.1"/>
    </source>
</evidence>
<evidence type="ECO:0000313" key="3">
    <source>
        <dbReference type="Proteomes" id="UP001642464"/>
    </source>
</evidence>
<keyword evidence="1" id="KW-0812">Transmembrane</keyword>
<protein>
    <submittedName>
        <fullName evidence="2">Chloroplastic (Ferredoxin-plastoquinone reductase 1)</fullName>
    </submittedName>
</protein>
<comment type="caution">
    <text evidence="2">The sequence shown here is derived from an EMBL/GenBank/DDBJ whole genome shotgun (WGS) entry which is preliminary data.</text>
</comment>
<dbReference type="Proteomes" id="UP001642464">
    <property type="component" value="Unassembled WGS sequence"/>
</dbReference>
<evidence type="ECO:0000256" key="1">
    <source>
        <dbReference type="SAM" id="Phobius"/>
    </source>
</evidence>
<dbReference type="PANTHER" id="PTHR31032">
    <property type="entry name" value="PGR5-LIKE PROTEIN 1B, CHLOROPLASTIC"/>
    <property type="match status" value="1"/>
</dbReference>
<keyword evidence="1" id="KW-1133">Transmembrane helix</keyword>
<dbReference type="InterPro" id="IPR039987">
    <property type="entry name" value="PGRL1"/>
</dbReference>
<dbReference type="EMBL" id="CAXAMM010005136">
    <property type="protein sequence ID" value="CAK9006156.1"/>
    <property type="molecule type" value="Genomic_DNA"/>
</dbReference>
<name>A0ABP0IVN4_9DINO</name>
<organism evidence="2 3">
    <name type="scientific">Durusdinium trenchii</name>
    <dbReference type="NCBI Taxonomy" id="1381693"/>
    <lineage>
        <taxon>Eukaryota</taxon>
        <taxon>Sar</taxon>
        <taxon>Alveolata</taxon>
        <taxon>Dinophyceae</taxon>
        <taxon>Suessiales</taxon>
        <taxon>Symbiodiniaceae</taxon>
        <taxon>Durusdinium</taxon>
    </lineage>
</organism>
<keyword evidence="3" id="KW-1185">Reference proteome</keyword>
<keyword evidence="1" id="KW-0472">Membrane</keyword>
<sequence length="661" mass="74326">MAAVASPAFVSGPGLATPVARPCQGPQAVPNRCSKFGEIGSLSVLAVACGAATRTQRRPHDRLAVSSQLVQLHATATAEKQGLLDAEERAKKIKFNRLRKYELQELEAVYIESVFYFYSDPKKEIISKDDYDKLVAYLDKQKSKVRKLRPEEVRFIEASIAYYRGKPVMSDEEYKGLRSKVSRSGRRKDMTALLLTERSKQFLNDEEMTKFQEAFKNAREYDFSKLESYAVGDLEELYIDALWCFHREKRALLSDDEFDELKKVLYKMGSRFPTLKRNEVAFVEASIAWYRGEPLISEEDFQQLKTEITASGRRKDVTAFLLYERGEQFLNAEQYAAMKEEYDLLGISAVNLEECTLAQMEEMYVDALWAYYNDGTQLLSDEQFSKLKEELAWQGSGFPALQRKEVEFVKATLAYHRDEPLYSDEQWDELKAAVESDGMRADVAAFLLYSKGQEILDADSYSRMQKELAKIGVSVKKAGSNALQQTINITSGKLENDVLQVFFMVSALASIPTILATALVWAVGLFLDFEFVPEAAWGSILSAEFVPLFVIGIGIGLVLSNWILEFLDLQNPEVLVGTCPSCNSPIKLFSGGAAPQKNVNYSCAECGCKMVLDTQERQITMAGASADDVRDTSSFDWKKAWEDVKFAAKRSAKAAQSLARS</sequence>
<dbReference type="PANTHER" id="PTHR31032:SF1">
    <property type="entry name" value="PGR5-LIKE PROTEIN 1B, CHLOROPLASTIC"/>
    <property type="match status" value="1"/>
</dbReference>
<accession>A0ABP0IVN4</accession>
<reference evidence="2 3" key="1">
    <citation type="submission" date="2024-02" db="EMBL/GenBank/DDBJ databases">
        <authorList>
            <person name="Chen Y."/>
            <person name="Shah S."/>
            <person name="Dougan E. K."/>
            <person name="Thang M."/>
            <person name="Chan C."/>
        </authorList>
    </citation>
    <scope>NUCLEOTIDE SEQUENCE [LARGE SCALE GENOMIC DNA]</scope>
</reference>
<gene>
    <name evidence="2" type="ORF">SCF082_LOCUS8903</name>
</gene>
<feature type="transmembrane region" description="Helical" evidence="1">
    <location>
        <begin position="539"/>
        <end position="564"/>
    </location>
</feature>
<feature type="transmembrane region" description="Helical" evidence="1">
    <location>
        <begin position="501"/>
        <end position="527"/>
    </location>
</feature>
<proteinExistence type="predicted"/>